<dbReference type="InterPro" id="IPR050612">
    <property type="entry name" value="Prok_Mopterin_Oxidored"/>
</dbReference>
<evidence type="ECO:0000256" key="7">
    <source>
        <dbReference type="ARBA" id="ARBA00023004"/>
    </source>
</evidence>
<sequence>MLKDTKDQFEKERYTLSRRHFIKLGTFLGSGAFLSTHSMNAIASAVIETHIGEVTKWHNCWAHCHSSCLLKIVTENNQIKRIETDDIGNDQFGQHQVRACLRGRSLHKRTFSPDRLKYPMKRVGKRGDGEFKRISWDEALEEIYTRLSKIISQYGNQAIFSRIGYGKPDGPYHFVPRFLNMIGGFLSPVGNYSSHQIDTASTYTYGDKSYTMGSAPTELARSDLIVYFGNNPANTRMSGGSDTYHYQVSKAKSSARTIIIDPQYTDTACGREDQWIPIRPGTDALLVEALSWVLITEKFVDEAFLKEYCYGYDAEPAIPEHGLPALDASLSYKAYILGQGEDGIEKRPEYAAHICGVPSEQIYKLARELGNAKAPFIAQGWGPQRHAAGEQTARAIFMLPILLGKIGLPGTNNGGSDFLFHKTDIAKMPTGKNPVKAKIPCFKWSEAILRGHEMTSLSDGIEGEDKLNTDVKCVFMYQGNWLLNQHSDCNAMAKILANEELLEFIFVMDNHMTASAKFADILLPDITWLENSRVVAFSTHITKTEHVLDPLYECRHPYDVFSDLAEKFGIGEQYREGRTWDDWQRHLYEESRVKHPNFPSYQELSQKKTIRRPFDPEEDRYVLKAFRLNPKENALSTESGKIQIYSHKLAKIANTWQLDEGDKVTPLPQYIQTWESYTDIDTKKRYPLQLIGFKSKGRPHSTFYNVPWLREVIEDALLINPIDASERRLEQGQLIHVYNDRGTIQIPIKITPRIMPGVVALAEGAWYKPDSNGIDIGGCINTITRLRPTALAKANPQGTNLVEVKAI</sequence>
<dbReference type="SUPFAM" id="SSF50692">
    <property type="entry name" value="ADC-like"/>
    <property type="match status" value="1"/>
</dbReference>
<dbReference type="PANTHER" id="PTHR43742:SF3">
    <property type="entry name" value="DIMETHYL SULFOXIDE REDUCTASE DMSA"/>
    <property type="match status" value="1"/>
</dbReference>
<evidence type="ECO:0000256" key="5">
    <source>
        <dbReference type="ARBA" id="ARBA00022729"/>
    </source>
</evidence>
<evidence type="ECO:0000256" key="6">
    <source>
        <dbReference type="ARBA" id="ARBA00023002"/>
    </source>
</evidence>
<gene>
    <name evidence="10" type="ORF">NLX89_17955</name>
</gene>
<protein>
    <submittedName>
        <fullName evidence="10">Molybdopterin-dependent oxidoreductase</fullName>
    </submittedName>
</protein>
<dbReference type="Pfam" id="PF01568">
    <property type="entry name" value="Molydop_binding"/>
    <property type="match status" value="1"/>
</dbReference>
<accession>A0ABU2J336</accession>
<comment type="cofactor">
    <cofactor evidence="1">
        <name>Mo-bis(molybdopterin guanine dinucleotide)</name>
        <dbReference type="ChEBI" id="CHEBI:60539"/>
    </cofactor>
</comment>
<dbReference type="InterPro" id="IPR006656">
    <property type="entry name" value="Mopterin_OxRdtase"/>
</dbReference>
<dbReference type="InterPro" id="IPR006657">
    <property type="entry name" value="MoPterin_dinucl-bd_dom"/>
</dbReference>
<dbReference type="CDD" id="cd02794">
    <property type="entry name" value="MopB_CT_DmsA-EC"/>
    <property type="match status" value="1"/>
</dbReference>
<dbReference type="Gene3D" id="3.40.50.740">
    <property type="match status" value="1"/>
</dbReference>
<evidence type="ECO:0000256" key="1">
    <source>
        <dbReference type="ARBA" id="ARBA00001942"/>
    </source>
</evidence>
<dbReference type="InterPro" id="IPR006311">
    <property type="entry name" value="TAT_signal"/>
</dbReference>
<dbReference type="Gene3D" id="2.40.40.20">
    <property type="match status" value="1"/>
</dbReference>
<dbReference type="PANTHER" id="PTHR43742">
    <property type="entry name" value="TRIMETHYLAMINE-N-OXIDE REDUCTASE"/>
    <property type="match status" value="1"/>
</dbReference>
<dbReference type="InterPro" id="IPR006963">
    <property type="entry name" value="Mopterin_OxRdtase_4Fe-4S_dom"/>
</dbReference>
<evidence type="ECO:0000256" key="2">
    <source>
        <dbReference type="ARBA" id="ARBA00010312"/>
    </source>
</evidence>
<dbReference type="SUPFAM" id="SSF53706">
    <property type="entry name" value="Formate dehydrogenase/DMSO reductase, domains 1-3"/>
    <property type="match status" value="1"/>
</dbReference>
<keyword evidence="11" id="KW-1185">Reference proteome</keyword>
<evidence type="ECO:0000256" key="4">
    <source>
        <dbReference type="ARBA" id="ARBA00022723"/>
    </source>
</evidence>
<keyword evidence="3" id="KW-0500">Molybdenum</keyword>
<dbReference type="Pfam" id="PF00384">
    <property type="entry name" value="Molybdopterin"/>
    <property type="match status" value="1"/>
</dbReference>
<proteinExistence type="inferred from homology"/>
<reference evidence="10 11" key="1">
    <citation type="submission" date="2022-06" db="EMBL/GenBank/DDBJ databases">
        <title>Chromosome and plasmid sequencings of Enterobacteriales species co-exiting double carbapenemases.</title>
        <authorList>
            <person name="Fu Y."/>
        </authorList>
    </citation>
    <scope>NUCLEOTIDE SEQUENCE [LARGE SCALE GENOMIC DNA]</scope>
    <source>
        <strain evidence="10 11">21030615019</strain>
    </source>
</reference>
<dbReference type="Gene3D" id="3.40.50.12440">
    <property type="match status" value="2"/>
</dbReference>
<evidence type="ECO:0000313" key="11">
    <source>
        <dbReference type="Proteomes" id="UP001252207"/>
    </source>
</evidence>
<dbReference type="RefSeq" id="WP_102138117.1">
    <property type="nucleotide sequence ID" value="NZ_CP031123.2"/>
</dbReference>
<keyword evidence="7" id="KW-0408">Iron</keyword>
<dbReference type="InterPro" id="IPR011888">
    <property type="entry name" value="Anaer_DMSO_reductase"/>
</dbReference>
<comment type="caution">
    <text evidence="10">The sequence shown here is derived from an EMBL/GenBank/DDBJ whole genome shotgun (WGS) entry which is preliminary data.</text>
</comment>
<dbReference type="GeneID" id="89491666"/>
<dbReference type="NCBIfam" id="TIGR02166">
    <property type="entry name" value="dmsA_ynfE"/>
    <property type="match status" value="1"/>
</dbReference>
<name>A0ABU2J336_9GAMM</name>
<organism evidence="10 11">
    <name type="scientific">Providencia huaxiensis</name>
    <dbReference type="NCBI Taxonomy" id="2027290"/>
    <lineage>
        <taxon>Bacteria</taxon>
        <taxon>Pseudomonadati</taxon>
        <taxon>Pseudomonadota</taxon>
        <taxon>Gammaproteobacteria</taxon>
        <taxon>Enterobacterales</taxon>
        <taxon>Morganellaceae</taxon>
        <taxon>Providencia</taxon>
    </lineage>
</organism>
<dbReference type="Pfam" id="PF04879">
    <property type="entry name" value="Molybdop_Fe4S4"/>
    <property type="match status" value="1"/>
</dbReference>
<evidence type="ECO:0000256" key="8">
    <source>
        <dbReference type="ARBA" id="ARBA00023014"/>
    </source>
</evidence>
<dbReference type="PROSITE" id="PS51669">
    <property type="entry name" value="4FE4S_MOW_BIS_MGD"/>
    <property type="match status" value="1"/>
</dbReference>
<dbReference type="Proteomes" id="UP001252207">
    <property type="component" value="Unassembled WGS sequence"/>
</dbReference>
<comment type="similarity">
    <text evidence="2">Belongs to the prokaryotic molybdopterin-containing oxidoreductase family.</text>
</comment>
<dbReference type="PROSITE" id="PS51318">
    <property type="entry name" value="TAT"/>
    <property type="match status" value="1"/>
</dbReference>
<evidence type="ECO:0000259" key="9">
    <source>
        <dbReference type="PROSITE" id="PS51669"/>
    </source>
</evidence>
<keyword evidence="5" id="KW-0732">Signal</keyword>
<keyword evidence="8" id="KW-0411">Iron-sulfur</keyword>
<keyword evidence="4" id="KW-0479">Metal-binding</keyword>
<evidence type="ECO:0000256" key="3">
    <source>
        <dbReference type="ARBA" id="ARBA00022505"/>
    </source>
</evidence>
<dbReference type="Gene3D" id="3.40.228.10">
    <property type="entry name" value="Dimethylsulfoxide Reductase, domain 2"/>
    <property type="match status" value="1"/>
</dbReference>
<evidence type="ECO:0000313" key="10">
    <source>
        <dbReference type="EMBL" id="MDT0135215.1"/>
    </source>
</evidence>
<keyword evidence="6" id="KW-0560">Oxidoreductase</keyword>
<dbReference type="EMBL" id="JANAVW010000001">
    <property type="protein sequence ID" value="MDT0135215.1"/>
    <property type="molecule type" value="Genomic_DNA"/>
</dbReference>
<feature type="domain" description="4Fe-4S Mo/W bis-MGD-type" evidence="9">
    <location>
        <begin position="54"/>
        <end position="114"/>
    </location>
</feature>
<dbReference type="InterPro" id="IPR009010">
    <property type="entry name" value="Asp_de-COase-like_dom_sf"/>
</dbReference>